<sequence length="89" mass="10300">MGNIEAEQVGRQARSHKEVKKPRRHIETEDKLKQRVLAAANTKNSSLFVCNNRGQLAILEILKNEKGHNYTYIHTYIHIPHVLMCCLCF</sequence>
<evidence type="ECO:0000313" key="2">
    <source>
        <dbReference type="EMBL" id="ESR59582.1"/>
    </source>
</evidence>
<accession>V4U117</accession>
<dbReference type="Proteomes" id="UP000030687">
    <property type="component" value="Unassembled WGS sequence"/>
</dbReference>
<dbReference type="Gramene" id="ESR59582">
    <property type="protein sequence ID" value="ESR59582"/>
    <property type="gene ID" value="CICLE_v10017319mg"/>
</dbReference>
<organism evidence="2 3">
    <name type="scientific">Citrus clementina</name>
    <name type="common">Clementine</name>
    <name type="synonym">Citrus deliciosa x Citrus sinensis</name>
    <dbReference type="NCBI Taxonomy" id="85681"/>
    <lineage>
        <taxon>Eukaryota</taxon>
        <taxon>Viridiplantae</taxon>
        <taxon>Streptophyta</taxon>
        <taxon>Embryophyta</taxon>
        <taxon>Tracheophyta</taxon>
        <taxon>Spermatophyta</taxon>
        <taxon>Magnoliopsida</taxon>
        <taxon>eudicotyledons</taxon>
        <taxon>Gunneridae</taxon>
        <taxon>Pentapetalae</taxon>
        <taxon>rosids</taxon>
        <taxon>malvids</taxon>
        <taxon>Sapindales</taxon>
        <taxon>Rutaceae</taxon>
        <taxon>Aurantioideae</taxon>
        <taxon>Citrus</taxon>
    </lineage>
</organism>
<proteinExistence type="predicted"/>
<name>V4U117_CITCL</name>
<evidence type="ECO:0000313" key="3">
    <source>
        <dbReference type="Proteomes" id="UP000030687"/>
    </source>
</evidence>
<reference evidence="2 3" key="1">
    <citation type="submission" date="2013-10" db="EMBL/GenBank/DDBJ databases">
        <authorList>
            <consortium name="International Citrus Genome Consortium"/>
            <person name="Jenkins J."/>
            <person name="Schmutz J."/>
            <person name="Prochnik S."/>
            <person name="Rokhsar D."/>
            <person name="Gmitter F."/>
            <person name="Ollitrault P."/>
            <person name="Machado M."/>
            <person name="Talon M."/>
            <person name="Wincker P."/>
            <person name="Jaillon O."/>
            <person name="Morgante M."/>
        </authorList>
    </citation>
    <scope>NUCLEOTIDE SEQUENCE</scope>
    <source>
        <strain evidence="3">cv. Clemenules</strain>
    </source>
</reference>
<keyword evidence="3" id="KW-1185">Reference proteome</keyword>
<dbReference type="EMBL" id="KI536312">
    <property type="protein sequence ID" value="ESR59582.1"/>
    <property type="molecule type" value="Genomic_DNA"/>
</dbReference>
<feature type="compositionally biased region" description="Basic residues" evidence="1">
    <location>
        <begin position="13"/>
        <end position="24"/>
    </location>
</feature>
<feature type="region of interest" description="Disordered" evidence="1">
    <location>
        <begin position="1"/>
        <end position="27"/>
    </location>
</feature>
<dbReference type="InParanoid" id="V4U117"/>
<evidence type="ECO:0000256" key="1">
    <source>
        <dbReference type="SAM" id="MobiDB-lite"/>
    </source>
</evidence>
<gene>
    <name evidence="2" type="ORF">CICLE_v10017319mg</name>
</gene>
<dbReference type="KEGG" id="cic:CICLE_v10017319mg"/>
<protein>
    <submittedName>
        <fullName evidence="2">Uncharacterized protein</fullName>
    </submittedName>
</protein>
<dbReference type="AlphaFoldDB" id="V4U117"/>